<sequence length="1611" mass="180837">MEFRSPDEGEEPISDERWAAYFSLDYEGRCPKCDSKAGRSKAGLSEAELRSNAQLRSKHARLMHNVSKRSINKRKDDPKDPLVTCHYHPPDHQCRMSNLSRCRKKAFEKYIIRCKGHLDKARERLKENIKGSKKHTRIHENSKCMSKCMSTLELGEPITKRDYIRGNWEEGSNKFVICSREEAQEILRETGPPRLPILILPIPNDVVGRRKLIRYYHKLIRRIKSGPPLHVFDYSKDANNHDPELMPAAETMQQYELGKGPVLNILNIPMDPEEEDWMGEIEGFNLVSELYEEAKERGVDLSCLLKAIRVSLVATPDAMSLDHIDKHGFITRLKLWSGYKFWNIACEKHRKMLEEVVKSGEYSGKRFTIFLEAGCELIQPAGTLHSVLSHEENAITSCFMYWHPSMIQDILDQTFFEIHNPDITNDAHVSCFVQAMEILFDFWEDGKPGFPDIEEMPKAEDTLEMIKNKLSQAKACPRSNPGTQAGKVWDVLDLVYEPTARGHATFHGCREENQDHPLDNHDPVLSIIVLPFLLQALLGIALLDLSNVCHHELEPYPPVQDYHQQQQQPQHPPQQQHTQQHPPPPPPPAHPTDYPCPPYGPRDPPVKRGRTEDGHQPNSTGHASEGMLSTPHHPPTSLPPPPPPGAYPNNPPRHMNYEGAPSMPPIPGSYRAPSFLPPTPVPHQTPYEQHRGYPSIPHEPFYSVYSSSGPAKKKNNRASQACDSCRHLKAKCDELKPCRTCKEKGVECKYREPVPKATDKAQADILEGLGSVQTLLNSIISHLGRHDQRLTNMESLLHQHIATLTPTTEPSADDEYKRAPASPYVANGASVDQYYDDAHHDAPSTEPMSLRMMAEDDTEIEPGPPVPPGEPAIPINHTTLAGLLLEWPSIRELTKHHVEREGIRYISEYPISQEQNRGVLILYGRGEDSHPSRSVREPTDHGNLDMADDSSNMVSPSPADDWGQLGGLSPPDQVEYKGDVLVDGSPDFSELKVWTYVESFKGNILNMHPIIQPKLLDYWVRHFLDNLPTLHPHPATSQTPKPKFAVAGGSQTSRAAGSKRKRSPGPDGSEPPIPAPPRTARPDRSIHTALILTVLALGKVCLRRDNVPDVVHPTEPPSHDSPVICNGAIPPRANRCSGPEYSSHSHSSGLPSPKAEAGENPDNCPSIRGVGDSGAGHIPKKNCEVIPGLEYFAYATDILGNHTGAYNNMKNVYANIFAGLYLGQLGRPMESFAFIYMASHKLQAIMRPSLDKMRRIKRNSELIQETEYNQLALTFWTCLQLESDLIAELQLPPSGLLSYEDDMPHPNMSLLQGFDQRILDSYPGQLYLRTHLNRIHRMFYAPEDPAKPCKDKFRNVDLVSDAVSGMDWVAPSFAFREDDPPADDILVARLRAKYWGAQVITYRPFIRQILQFSHSLKNHASSPNFPSVSSEFRQDITAPAIHPKARTHSDIDPEVVELAKKGIKALIESTRAFHGLGDKRPIITNVFGTAHAQWGNLLILSAAFHDPILRTYVDKELLRTLFHKTIQFLRQSATATSALRTDMHILEGLQRDLFSYDPWTNSSFSIGTSAPGCHTPRPVSMAAPPQMPHSTDDQGYPRSMTHSSHMNPFLR</sequence>
<feature type="compositionally biased region" description="Pro residues" evidence="2">
    <location>
        <begin position="1069"/>
        <end position="1079"/>
    </location>
</feature>
<proteinExistence type="predicted"/>
<keyword evidence="1" id="KW-0539">Nucleus</keyword>
<feature type="region of interest" description="Disordered" evidence="2">
    <location>
        <begin position="925"/>
        <end position="970"/>
    </location>
</feature>
<feature type="compositionally biased region" description="Basic and acidic residues" evidence="2">
    <location>
        <begin position="604"/>
        <end position="615"/>
    </location>
</feature>
<dbReference type="SUPFAM" id="SSF57701">
    <property type="entry name" value="Zn2/Cys6 DNA-binding domain"/>
    <property type="match status" value="1"/>
</dbReference>
<dbReference type="EMBL" id="JH657995">
    <property type="protein sequence ID" value="EXM16601.1"/>
    <property type="molecule type" value="Genomic_DNA"/>
</dbReference>
<feature type="region of interest" description="Disordered" evidence="2">
    <location>
        <begin position="1574"/>
        <end position="1611"/>
    </location>
</feature>
<organism evidence="4">
    <name type="scientific">Fusarium oxysporum f. sp. vasinfectum 25433</name>
    <dbReference type="NCBI Taxonomy" id="1089449"/>
    <lineage>
        <taxon>Eukaryota</taxon>
        <taxon>Fungi</taxon>
        <taxon>Dikarya</taxon>
        <taxon>Ascomycota</taxon>
        <taxon>Pezizomycotina</taxon>
        <taxon>Sordariomycetes</taxon>
        <taxon>Hypocreomycetidae</taxon>
        <taxon>Hypocreales</taxon>
        <taxon>Nectriaceae</taxon>
        <taxon>Fusarium</taxon>
        <taxon>Fusarium oxysporum species complex</taxon>
    </lineage>
</organism>
<reference evidence="4" key="1">
    <citation type="submission" date="2011-11" db="EMBL/GenBank/DDBJ databases">
        <title>The Genome Sequence of Fusarium oxysporum Cotton.</title>
        <authorList>
            <consortium name="The Broad Institute Genome Sequencing Platform"/>
            <person name="Ma L.-J."/>
            <person name="Gale L.R."/>
            <person name="Schwartz D.C."/>
            <person name="Zhou S."/>
            <person name="Corby-Kistler H."/>
            <person name="Young S.K."/>
            <person name="Zeng Q."/>
            <person name="Gargeya S."/>
            <person name="Fitzgerald M."/>
            <person name="Haas B."/>
            <person name="Abouelleil A."/>
            <person name="Alvarado L."/>
            <person name="Arachchi H.M."/>
            <person name="Berlin A."/>
            <person name="Brown A."/>
            <person name="Chapman S.B."/>
            <person name="Chen Z."/>
            <person name="Dunbar C."/>
            <person name="Freedman E."/>
            <person name="Gearin G."/>
            <person name="Goldberg J."/>
            <person name="Griggs A."/>
            <person name="Gujja S."/>
            <person name="Heiman D."/>
            <person name="Howarth C."/>
            <person name="Larson L."/>
            <person name="Lui A."/>
            <person name="MacDonald P.J.P."/>
            <person name="Montmayeur A."/>
            <person name="Murphy C."/>
            <person name="Neiman D."/>
            <person name="Pearson M."/>
            <person name="Priest M."/>
            <person name="Roberts A."/>
            <person name="Saif S."/>
            <person name="Shea T."/>
            <person name="Shenoy N."/>
            <person name="Sisk P."/>
            <person name="Stolte C."/>
            <person name="Sykes S."/>
            <person name="Wortman J."/>
            <person name="Nusbaum C."/>
            <person name="Birren B."/>
        </authorList>
    </citation>
    <scope>NUCLEOTIDE SEQUENCE [LARGE SCALE GENOMIC DNA]</scope>
    <source>
        <strain evidence="4">25433</strain>
    </source>
</reference>
<dbReference type="Proteomes" id="UP000030701">
    <property type="component" value="Unassembled WGS sequence"/>
</dbReference>
<dbReference type="InterPro" id="IPR001138">
    <property type="entry name" value="Zn2Cys6_DnaBD"/>
</dbReference>
<dbReference type="SUPFAM" id="SSF51197">
    <property type="entry name" value="Clavaminate synthase-like"/>
    <property type="match status" value="1"/>
</dbReference>
<feature type="compositionally biased region" description="Pro residues" evidence="2">
    <location>
        <begin position="581"/>
        <end position="603"/>
    </location>
</feature>
<feature type="domain" description="Zn(2)-C6 fungal-type" evidence="3">
    <location>
        <begin position="721"/>
        <end position="750"/>
    </location>
</feature>
<dbReference type="PANTHER" id="PTHR47785:SF4">
    <property type="entry name" value="ZN(II)2CYS6 TRANSCRIPTION FACTOR (EUROFUNG)"/>
    <property type="match status" value="1"/>
</dbReference>
<dbReference type="Pfam" id="PF00172">
    <property type="entry name" value="Zn_clus"/>
    <property type="match status" value="1"/>
</dbReference>
<evidence type="ECO:0000259" key="3">
    <source>
        <dbReference type="PROSITE" id="PS50048"/>
    </source>
</evidence>
<gene>
    <name evidence="4" type="ORF">FOTG_15111</name>
</gene>
<dbReference type="GO" id="GO:0000981">
    <property type="term" value="F:DNA-binding transcription factor activity, RNA polymerase II-specific"/>
    <property type="evidence" value="ECO:0007669"/>
    <property type="project" value="InterPro"/>
</dbReference>
<dbReference type="OrthoDB" id="5244761at2759"/>
<dbReference type="CDD" id="cd12148">
    <property type="entry name" value="fungal_TF_MHR"/>
    <property type="match status" value="1"/>
</dbReference>
<dbReference type="CDD" id="cd00067">
    <property type="entry name" value="GAL4"/>
    <property type="match status" value="1"/>
</dbReference>
<dbReference type="InterPro" id="IPR036864">
    <property type="entry name" value="Zn2-C6_fun-type_DNA-bd_sf"/>
</dbReference>
<dbReference type="Gene3D" id="4.10.240.10">
    <property type="entry name" value="Zn(2)-C6 fungal-type DNA-binding domain"/>
    <property type="match status" value="1"/>
</dbReference>
<feature type="region of interest" description="Disordered" evidence="2">
    <location>
        <begin position="1031"/>
        <end position="1083"/>
    </location>
</feature>
<feature type="compositionally biased region" description="Pro residues" evidence="2">
    <location>
        <begin position="632"/>
        <end position="651"/>
    </location>
</feature>
<feature type="compositionally biased region" description="Basic and acidic residues" evidence="2">
    <location>
        <begin position="925"/>
        <end position="943"/>
    </location>
</feature>
<feature type="region of interest" description="Disordered" evidence="2">
    <location>
        <begin position="1136"/>
        <end position="1162"/>
    </location>
</feature>
<dbReference type="PANTHER" id="PTHR47785">
    <property type="entry name" value="ZN(II)2CYS6 TRANSCRIPTION FACTOR (EUROFUNG)-RELATED-RELATED"/>
    <property type="match status" value="1"/>
</dbReference>
<dbReference type="InterPro" id="IPR053181">
    <property type="entry name" value="EcdB-like_regulator"/>
</dbReference>
<dbReference type="GO" id="GO:0008270">
    <property type="term" value="F:zinc ion binding"/>
    <property type="evidence" value="ECO:0007669"/>
    <property type="project" value="InterPro"/>
</dbReference>
<protein>
    <recommendedName>
        <fullName evidence="3">Zn(2)-C6 fungal-type domain-containing protein</fullName>
    </recommendedName>
</protein>
<feature type="compositionally biased region" description="Polar residues" evidence="2">
    <location>
        <begin position="1600"/>
        <end position="1611"/>
    </location>
</feature>
<evidence type="ECO:0000256" key="1">
    <source>
        <dbReference type="ARBA" id="ARBA00023242"/>
    </source>
</evidence>
<accession>X0L6K1</accession>
<dbReference type="SMART" id="SM00066">
    <property type="entry name" value="GAL4"/>
    <property type="match status" value="1"/>
</dbReference>
<evidence type="ECO:0000256" key="2">
    <source>
        <dbReference type="SAM" id="MobiDB-lite"/>
    </source>
</evidence>
<name>X0L6K1_FUSOX</name>
<reference evidence="4" key="2">
    <citation type="submission" date="2012-05" db="EMBL/GenBank/DDBJ databases">
        <title>The Genome Annotation of Fusarium oxysporum Cotton.</title>
        <authorList>
            <consortium name="The Broad Institute Genomics Platform"/>
            <person name="Ma L.-J."/>
            <person name="Corby-Kistler H."/>
            <person name="Broz K."/>
            <person name="Gale L.R."/>
            <person name="Jonkers W."/>
            <person name="O'Donnell K."/>
            <person name="Ploetz R."/>
            <person name="Steinberg C."/>
            <person name="Schwartz D.C."/>
            <person name="VanEtten H."/>
            <person name="Zhou S."/>
            <person name="Young S.K."/>
            <person name="Zeng Q."/>
            <person name="Gargeya S."/>
            <person name="Fitzgerald M."/>
            <person name="Abouelleil A."/>
            <person name="Alvarado L."/>
            <person name="Chapman S.B."/>
            <person name="Gainer-Dewar J."/>
            <person name="Goldberg J."/>
            <person name="Griggs A."/>
            <person name="Gujja S."/>
            <person name="Hansen M."/>
            <person name="Howarth C."/>
            <person name="Imamovic A."/>
            <person name="Ireland A."/>
            <person name="Larimer J."/>
            <person name="McCowan C."/>
            <person name="Murphy C."/>
            <person name="Pearson M."/>
            <person name="Poon T.W."/>
            <person name="Priest M."/>
            <person name="Roberts A."/>
            <person name="Saif S."/>
            <person name="Shea T."/>
            <person name="Sykes S."/>
            <person name="Wortman J."/>
            <person name="Nusbaum C."/>
            <person name="Birren B."/>
        </authorList>
    </citation>
    <scope>NUCLEOTIDE SEQUENCE</scope>
    <source>
        <strain evidence="4">25433</strain>
    </source>
</reference>
<evidence type="ECO:0000313" key="4">
    <source>
        <dbReference type="EMBL" id="EXM16601.1"/>
    </source>
</evidence>
<dbReference type="PROSITE" id="PS50048">
    <property type="entry name" value="ZN2_CY6_FUNGAL_2"/>
    <property type="match status" value="1"/>
</dbReference>
<dbReference type="PROSITE" id="PS00463">
    <property type="entry name" value="ZN2_CY6_FUNGAL_1"/>
    <property type="match status" value="1"/>
</dbReference>
<dbReference type="HOGENOM" id="CLU_243876_0_0_1"/>
<feature type="compositionally biased region" description="Low complexity" evidence="2">
    <location>
        <begin position="561"/>
        <end position="580"/>
    </location>
</feature>
<feature type="region of interest" description="Disordered" evidence="2">
    <location>
        <begin position="561"/>
        <end position="695"/>
    </location>
</feature>